<accession>A0A160PRD4</accession>
<gene>
    <name evidence="2" type="ORF">N24_1381</name>
</gene>
<dbReference type="SUPFAM" id="SSF48371">
    <property type="entry name" value="ARM repeat"/>
    <property type="match status" value="1"/>
</dbReference>
<evidence type="ECO:0000259" key="1">
    <source>
        <dbReference type="PROSITE" id="PS50943"/>
    </source>
</evidence>
<dbReference type="Pfam" id="PF01381">
    <property type="entry name" value="HTH_3"/>
    <property type="match status" value="1"/>
</dbReference>
<dbReference type="InterPro" id="IPR001387">
    <property type="entry name" value="Cro/C1-type_HTH"/>
</dbReference>
<proteinExistence type="predicted"/>
<dbReference type="EMBL" id="AP017369">
    <property type="protein sequence ID" value="BAU95643.1"/>
    <property type="molecule type" value="Genomic_DNA"/>
</dbReference>
<reference evidence="2 3" key="1">
    <citation type="submission" date="2016-02" db="EMBL/GenBank/DDBJ databases">
        <title>Corynebacterium glutamicum N24 whole genome sequencing project.</title>
        <authorList>
            <person name="Matsutani M."/>
            <person name="Nangtapong N."/>
            <person name="Yakushi T."/>
            <person name="Matsushita K."/>
        </authorList>
    </citation>
    <scope>NUCLEOTIDE SEQUENCE [LARGE SCALE GENOMIC DNA]</scope>
    <source>
        <strain evidence="2 3">N24</strain>
    </source>
</reference>
<sequence length="1365" mass="152619">MAANMDDVPYLKLGQLIRLCREALTVSQSALADQLDVKQQTVDGWEKGRSRPRRTALSTLSLHLGIEEDQLVEVGGYRVSDNSISLPVTPLTRTLPLDKLPEERFEDLLVEIMRLIFPNGQPHLFGGRGHKQDGIDILVTSEGVNLGTGQCKRHKEFGPAAVRKAIDAVTIEAPKNYLFLSREIASPQARKEANRHPKWELWDGQDISRYIRTLSTEVAVRIVDTYFPGYREPFLGVANPSPWLFAEEYFDVTSNPLFNHGWNLAGREKELAEVALLAFSKNMSLSTVIGSGGLGKTRFLKALCELAPSDFQVRILPGDSQTSVVDFELLPQVSNLTVMIDDVHEIASVSQIISGIWRRNPKASIVLAVRPYGRQYLKSDLEQNGLIPESSVEVELKDLSFEEASVLAREALGEEISERVVHRLAGLTADFPLITVVGGSLIRQKELSLLSLEQSGNVQSTILNKFNDVLVTDQSTTDPSLRRKVLDALSVLQPFRSNDQTARQSLENIVGKPFDEIQRQLRSLEEAGILRRRGRSIRIVPDLLGDIILTRAAIDERIFESTGYLERIEPLIQGDSRDHLFVNASRVDHQLLNQDRSKEGLAAPLWDSFNKRIMVADLVDRCTLLKTLEKVAYFQPKRVLEIVRWVIDNPTNVVHEENRIWLSIYGNDYSAVLNTLPSLLKRAAFNSEILPEALNILWTLAQLDESSTSSRSDSALDAIRHLAKMECTKPIWFIDQIIDTASTWFSGTQKISPFKALEPILATEAEEVLGDGYVYTFRTYGFDPKGVAQVRQKAIDLAFNELCSLNLQHAGDAVKFIGLAIQYSPGSIKNKNFHDGWTDIFVDIISRLGTIVIDSELDPAIIVSIREILRWHVAYGAGLAHDAARDLVDSLPGDIESRFAFALHGNWEGFFDTRNEELNSIHLEIDAYIQSVIFDLAHLTEIEVFDLLTVRLKAEKEVFQSSAISSYAFLMAVIENLPGIVPKILSSLQDSPSSIYDPLLSIILGTYAAVAPGAAFNHIKSLISGEAEHRRLAAVQSLGWHRSGRALHPGELNLIIDLAKDPEQLVRLSIAQVIPVLARESPQEAKQIFVAFRFGEDAVLADKIFAAFDERAGLSWNDFSSSELDVMLEDLIVLPRIDSTWVIKALADRSKLDPIWIVDLLKARVLRSESANRVDGYRALPFSWQAELQIRGTDKFLPIIHEVLEWVAEIQDSTFQREQRAELFAAIVKDFDAEIVQFLVDEVGKNKKELTKAIAAVLKQVPRTFVWEYSEFVATALRSAKLMGNDVLSALMRALWDATTLGSRSGTVGEPYPESIEQRDRSQAIASAMKVGSIERDFYLRLAESAISDIKRDGESDSPPDGRDW</sequence>
<protein>
    <recommendedName>
        <fullName evidence="1">HTH cro/C1-type domain-containing protein</fullName>
    </recommendedName>
</protein>
<dbReference type="InterPro" id="IPR007560">
    <property type="entry name" value="Restrct_endonuc_IV_Mrr"/>
</dbReference>
<dbReference type="InterPro" id="IPR027417">
    <property type="entry name" value="P-loop_NTPase"/>
</dbReference>
<evidence type="ECO:0000313" key="3">
    <source>
        <dbReference type="Proteomes" id="UP000218244"/>
    </source>
</evidence>
<dbReference type="SUPFAM" id="SSF52540">
    <property type="entry name" value="P-loop containing nucleoside triphosphate hydrolases"/>
    <property type="match status" value="1"/>
</dbReference>
<feature type="domain" description="HTH cro/C1-type" evidence="1">
    <location>
        <begin position="17"/>
        <end position="71"/>
    </location>
</feature>
<dbReference type="KEGG" id="csur:N24_1381"/>
<dbReference type="PROSITE" id="PS50943">
    <property type="entry name" value="HTH_CROC1"/>
    <property type="match status" value="1"/>
</dbReference>
<dbReference type="RefSeq" id="WP_096455555.1">
    <property type="nucleotide sequence ID" value="NZ_AP017369.1"/>
</dbReference>
<dbReference type="SMART" id="SM00530">
    <property type="entry name" value="HTH_XRE"/>
    <property type="match status" value="1"/>
</dbReference>
<evidence type="ECO:0000313" key="2">
    <source>
        <dbReference type="EMBL" id="BAU95643.1"/>
    </source>
</evidence>
<dbReference type="InterPro" id="IPR010982">
    <property type="entry name" value="Lambda_DNA-bd_dom_sf"/>
</dbReference>
<dbReference type="Proteomes" id="UP000218244">
    <property type="component" value="Chromosome"/>
</dbReference>
<dbReference type="CDD" id="cd00093">
    <property type="entry name" value="HTH_XRE"/>
    <property type="match status" value="1"/>
</dbReference>
<dbReference type="GO" id="GO:0003677">
    <property type="term" value="F:DNA binding"/>
    <property type="evidence" value="ECO:0007669"/>
    <property type="project" value="InterPro"/>
</dbReference>
<dbReference type="Gene3D" id="1.10.260.40">
    <property type="entry name" value="lambda repressor-like DNA-binding domains"/>
    <property type="match status" value="1"/>
</dbReference>
<dbReference type="GO" id="GO:0004519">
    <property type="term" value="F:endonuclease activity"/>
    <property type="evidence" value="ECO:0007669"/>
    <property type="project" value="InterPro"/>
</dbReference>
<dbReference type="SUPFAM" id="SSF47413">
    <property type="entry name" value="lambda repressor-like DNA-binding domains"/>
    <property type="match status" value="1"/>
</dbReference>
<keyword evidence="3" id="KW-1185">Reference proteome</keyword>
<dbReference type="Pfam" id="PF04471">
    <property type="entry name" value="Mrr_cat"/>
    <property type="match status" value="1"/>
</dbReference>
<organism evidence="2 3">
    <name type="scientific">Corynebacterium suranareeae</name>
    <dbReference type="NCBI Taxonomy" id="2506452"/>
    <lineage>
        <taxon>Bacteria</taxon>
        <taxon>Bacillati</taxon>
        <taxon>Actinomycetota</taxon>
        <taxon>Actinomycetes</taxon>
        <taxon>Mycobacteriales</taxon>
        <taxon>Corynebacteriaceae</taxon>
        <taxon>Corynebacterium</taxon>
    </lineage>
</organism>
<dbReference type="GO" id="GO:0009307">
    <property type="term" value="P:DNA restriction-modification system"/>
    <property type="evidence" value="ECO:0007669"/>
    <property type="project" value="InterPro"/>
</dbReference>
<dbReference type="InterPro" id="IPR016024">
    <property type="entry name" value="ARM-type_fold"/>
</dbReference>
<name>A0A160PRD4_9CORY</name>